<evidence type="ECO:0000256" key="5">
    <source>
        <dbReference type="HAMAP-Rule" id="MF_00402"/>
    </source>
</evidence>
<evidence type="ECO:0000256" key="1">
    <source>
        <dbReference type="ARBA" id="ARBA00005781"/>
    </source>
</evidence>
<reference evidence="8" key="2">
    <citation type="journal article" date="2021" name="Microbiome">
        <title>Successional dynamics and alternative stable states in a saline activated sludge microbial community over 9 years.</title>
        <authorList>
            <person name="Wang Y."/>
            <person name="Ye J."/>
            <person name="Ju F."/>
            <person name="Liu L."/>
            <person name="Boyd J.A."/>
            <person name="Deng Y."/>
            <person name="Parks D.H."/>
            <person name="Jiang X."/>
            <person name="Yin X."/>
            <person name="Woodcroft B.J."/>
            <person name="Tyson G.W."/>
            <person name="Hugenholtz P."/>
            <person name="Polz M.F."/>
            <person name="Zhang T."/>
        </authorList>
    </citation>
    <scope>NUCLEOTIDE SEQUENCE</scope>
    <source>
        <strain evidence="8">HKST-UBA12</strain>
    </source>
</reference>
<feature type="compositionally biased region" description="Low complexity" evidence="7">
    <location>
        <begin position="136"/>
        <end position="149"/>
    </location>
</feature>
<comment type="similarity">
    <text evidence="1 5 6">Belongs to the bacterial ribosomal protein bL19 family.</text>
</comment>
<gene>
    <name evidence="5 8" type="primary">rplS</name>
    <name evidence="8" type="ORF">KC640_00920</name>
</gene>
<feature type="region of interest" description="Disordered" evidence="7">
    <location>
        <begin position="136"/>
        <end position="172"/>
    </location>
</feature>
<dbReference type="SUPFAM" id="SSF50104">
    <property type="entry name" value="Translation proteins SH3-like domain"/>
    <property type="match status" value="1"/>
</dbReference>
<reference evidence="8" key="1">
    <citation type="submission" date="2020-04" db="EMBL/GenBank/DDBJ databases">
        <authorList>
            <person name="Zhang T."/>
        </authorList>
    </citation>
    <scope>NUCLEOTIDE SEQUENCE</scope>
    <source>
        <strain evidence="8">HKST-UBA12</strain>
    </source>
</reference>
<dbReference type="GO" id="GO:0003735">
    <property type="term" value="F:structural constituent of ribosome"/>
    <property type="evidence" value="ECO:0007669"/>
    <property type="project" value="InterPro"/>
</dbReference>
<dbReference type="Proteomes" id="UP000760819">
    <property type="component" value="Unassembled WGS sequence"/>
</dbReference>
<dbReference type="EMBL" id="JAGQLI010000047">
    <property type="protein sequence ID" value="MCA9378966.1"/>
    <property type="molecule type" value="Genomic_DNA"/>
</dbReference>
<protein>
    <recommendedName>
        <fullName evidence="4 5">Large ribosomal subunit protein bL19</fullName>
    </recommendedName>
</protein>
<evidence type="ECO:0000256" key="3">
    <source>
        <dbReference type="ARBA" id="ARBA00023274"/>
    </source>
</evidence>
<evidence type="ECO:0000256" key="7">
    <source>
        <dbReference type="SAM" id="MobiDB-lite"/>
    </source>
</evidence>
<dbReference type="AlphaFoldDB" id="A0A955I745"/>
<dbReference type="PANTHER" id="PTHR15680">
    <property type="entry name" value="RIBOSOMAL PROTEIN L19"/>
    <property type="match status" value="1"/>
</dbReference>
<dbReference type="NCBIfam" id="TIGR01024">
    <property type="entry name" value="rplS_bact"/>
    <property type="match status" value="1"/>
</dbReference>
<keyword evidence="3 5" id="KW-0687">Ribonucleoprotein</keyword>
<dbReference type="InterPro" id="IPR008991">
    <property type="entry name" value="Translation_prot_SH3-like_sf"/>
</dbReference>
<dbReference type="Gene3D" id="2.30.30.790">
    <property type="match status" value="1"/>
</dbReference>
<dbReference type="PRINTS" id="PR00061">
    <property type="entry name" value="RIBOSOMALL19"/>
</dbReference>
<evidence type="ECO:0000256" key="6">
    <source>
        <dbReference type="RuleBase" id="RU000559"/>
    </source>
</evidence>
<feature type="compositionally biased region" description="Basic and acidic residues" evidence="7">
    <location>
        <begin position="161"/>
        <end position="172"/>
    </location>
</feature>
<name>A0A955I745_9BACT</name>
<evidence type="ECO:0000256" key="2">
    <source>
        <dbReference type="ARBA" id="ARBA00022980"/>
    </source>
</evidence>
<organism evidence="8 9">
    <name type="scientific">Candidatus Dojkabacteria bacterium</name>
    <dbReference type="NCBI Taxonomy" id="2099670"/>
    <lineage>
        <taxon>Bacteria</taxon>
        <taxon>Candidatus Dojkabacteria</taxon>
    </lineage>
</organism>
<evidence type="ECO:0000313" key="8">
    <source>
        <dbReference type="EMBL" id="MCA9378966.1"/>
    </source>
</evidence>
<sequence>MNTAVINKITNSQLRATTPKFKVGDTVEVENIIREGGKQRIQKFKGLVIAIKGSGIARTFTVRKISYGIGVEKTFPLHSPNVAGIKVLKTGNVRRSKIYYMRDRIGKLAMKVKAGGPVVVEENTPEPEAEMEIAPAEETAADATVTEADNATEETSETADVEAKEVANTEAE</sequence>
<evidence type="ECO:0000313" key="9">
    <source>
        <dbReference type="Proteomes" id="UP000760819"/>
    </source>
</evidence>
<comment type="function">
    <text evidence="5 6">This protein is located at the 30S-50S ribosomal subunit interface and may play a role in the structure and function of the aminoacyl-tRNA binding site.</text>
</comment>
<dbReference type="GO" id="GO:0006412">
    <property type="term" value="P:translation"/>
    <property type="evidence" value="ECO:0007669"/>
    <property type="project" value="UniProtKB-UniRule"/>
</dbReference>
<dbReference type="Pfam" id="PF01245">
    <property type="entry name" value="Ribosomal_L19"/>
    <property type="match status" value="1"/>
</dbReference>
<accession>A0A955I745</accession>
<dbReference type="HAMAP" id="MF_00402">
    <property type="entry name" value="Ribosomal_bL19"/>
    <property type="match status" value="1"/>
</dbReference>
<dbReference type="PANTHER" id="PTHR15680:SF9">
    <property type="entry name" value="LARGE RIBOSOMAL SUBUNIT PROTEIN BL19M"/>
    <property type="match status" value="1"/>
</dbReference>
<feature type="compositionally biased region" description="Acidic residues" evidence="7">
    <location>
        <begin position="150"/>
        <end position="160"/>
    </location>
</feature>
<proteinExistence type="inferred from homology"/>
<dbReference type="GO" id="GO:0022625">
    <property type="term" value="C:cytosolic large ribosomal subunit"/>
    <property type="evidence" value="ECO:0007669"/>
    <property type="project" value="TreeGrafter"/>
</dbReference>
<dbReference type="InterPro" id="IPR038657">
    <property type="entry name" value="Ribosomal_bL19_sf"/>
</dbReference>
<dbReference type="InterPro" id="IPR001857">
    <property type="entry name" value="Ribosomal_bL19"/>
</dbReference>
<comment type="caution">
    <text evidence="8">The sequence shown here is derived from an EMBL/GenBank/DDBJ whole genome shotgun (WGS) entry which is preliminary data.</text>
</comment>
<evidence type="ECO:0000256" key="4">
    <source>
        <dbReference type="ARBA" id="ARBA00035171"/>
    </source>
</evidence>
<keyword evidence="2 5" id="KW-0689">Ribosomal protein</keyword>